<sequence>MDDRLAPSKRHAFQSGGRTVYEWDQSFQEVNIYVAVPPGTKSKQLYCEIGSAHLRFGLHNNPPYLDKDLAAAVKTSESYWTLEDGTLHISLQKLHQGEPWPSALKGHELDPVVQQEETQRLMLERFQAEHPGFDFSGAQFSGEAPNPRTFMGGI</sequence>
<organism evidence="2 3">
    <name type="scientific">Dunaliella salina</name>
    <name type="common">Green alga</name>
    <name type="synonym">Protococcus salinus</name>
    <dbReference type="NCBI Taxonomy" id="3046"/>
    <lineage>
        <taxon>Eukaryota</taxon>
        <taxon>Viridiplantae</taxon>
        <taxon>Chlorophyta</taxon>
        <taxon>core chlorophytes</taxon>
        <taxon>Chlorophyceae</taxon>
        <taxon>CS clade</taxon>
        <taxon>Chlamydomonadales</taxon>
        <taxon>Dunaliellaceae</taxon>
        <taxon>Dunaliella</taxon>
    </lineage>
</organism>
<protein>
    <submittedName>
        <fullName evidence="2">CS-domain-containing protein</fullName>
    </submittedName>
</protein>
<dbReference type="Pfam" id="PF04969">
    <property type="entry name" value="CS"/>
    <property type="match status" value="1"/>
</dbReference>
<dbReference type="Gene3D" id="1.20.5.740">
    <property type="entry name" value="Single helix bin"/>
    <property type="match status" value="1"/>
</dbReference>
<gene>
    <name evidence="2" type="ORF">DUNSADRAFT_13390</name>
</gene>
<proteinExistence type="predicted"/>
<evidence type="ECO:0000259" key="1">
    <source>
        <dbReference type="PROSITE" id="PS51203"/>
    </source>
</evidence>
<reference evidence="2" key="1">
    <citation type="submission" date="2017-08" db="EMBL/GenBank/DDBJ databases">
        <authorList>
            <person name="Polle J.E."/>
            <person name="Barry K."/>
            <person name="Cushman J."/>
            <person name="Schmutz J."/>
            <person name="Tran D."/>
            <person name="Hathwaick L.T."/>
            <person name="Yim W.C."/>
            <person name="Jenkins J."/>
            <person name="Mckie-Krisberg Z.M."/>
            <person name="Prochnik S."/>
            <person name="Lindquist E."/>
            <person name="Dockter R.B."/>
            <person name="Adam C."/>
            <person name="Molina H."/>
            <person name="Bunkerborg J."/>
            <person name="Jin E."/>
            <person name="Buchheim M."/>
            <person name="Magnuson J."/>
        </authorList>
    </citation>
    <scope>NUCLEOTIDE SEQUENCE</scope>
    <source>
        <strain evidence="2">CCAP 19/18</strain>
    </source>
</reference>
<dbReference type="Proteomes" id="UP000815325">
    <property type="component" value="Unassembled WGS sequence"/>
</dbReference>
<feature type="domain" description="CS" evidence="1">
    <location>
        <begin position="16"/>
        <end position="104"/>
    </location>
</feature>
<dbReference type="PANTHER" id="PTHR12356">
    <property type="entry name" value="NUCLEAR MOVEMENT PROTEIN NUDC"/>
    <property type="match status" value="1"/>
</dbReference>
<dbReference type="InterPro" id="IPR007052">
    <property type="entry name" value="CS_dom"/>
</dbReference>
<evidence type="ECO:0000313" key="2">
    <source>
        <dbReference type="EMBL" id="KAF5831239.1"/>
    </source>
</evidence>
<accession>A0ABQ7G9F4</accession>
<comment type="caution">
    <text evidence="2">The sequence shown here is derived from an EMBL/GenBank/DDBJ whole genome shotgun (WGS) entry which is preliminary data.</text>
</comment>
<dbReference type="SUPFAM" id="SSF49764">
    <property type="entry name" value="HSP20-like chaperones"/>
    <property type="match status" value="1"/>
</dbReference>
<keyword evidence="3" id="KW-1185">Reference proteome</keyword>
<dbReference type="InterPro" id="IPR008978">
    <property type="entry name" value="HSP20-like_chaperone"/>
</dbReference>
<dbReference type="InterPro" id="IPR037898">
    <property type="entry name" value="NudC_fam"/>
</dbReference>
<evidence type="ECO:0000313" key="3">
    <source>
        <dbReference type="Proteomes" id="UP000815325"/>
    </source>
</evidence>
<name>A0ABQ7G9F4_DUNSA</name>
<dbReference type="EMBL" id="MU069964">
    <property type="protein sequence ID" value="KAF5831239.1"/>
    <property type="molecule type" value="Genomic_DNA"/>
</dbReference>
<dbReference type="CDD" id="cd06467">
    <property type="entry name" value="p23_NUDC_like"/>
    <property type="match status" value="1"/>
</dbReference>
<dbReference type="PROSITE" id="PS51203">
    <property type="entry name" value="CS"/>
    <property type="match status" value="1"/>
</dbReference>
<dbReference type="PANTHER" id="PTHR12356:SF18">
    <property type="entry name" value="NUDC DOMAIN-CONTAINING PROTEIN 2"/>
    <property type="match status" value="1"/>
</dbReference>
<dbReference type="Gene3D" id="2.60.40.790">
    <property type="match status" value="1"/>
</dbReference>